<dbReference type="RefSeq" id="WP_257891156.1">
    <property type="nucleotide sequence ID" value="NZ_JAIMBW010000001.1"/>
</dbReference>
<keyword evidence="3" id="KW-1185">Reference proteome</keyword>
<evidence type="ECO:0000313" key="2">
    <source>
        <dbReference type="EMBL" id="QXL88068.1"/>
    </source>
</evidence>
<reference evidence="2 3" key="1">
    <citation type="submission" date="2021-07" db="EMBL/GenBank/DDBJ databases">
        <title>Karlodiniumbacter phycospheric gen. nov., sp. nov., a phycosphere bacterium isolated from karlodinium veneficum.</title>
        <authorList>
            <person name="Peng Y."/>
            <person name="Jiang L."/>
            <person name="Lee J."/>
        </authorList>
    </citation>
    <scope>NUCLEOTIDE SEQUENCE</scope>
    <source>
        <strain evidence="2 3">N5</strain>
    </source>
</reference>
<gene>
    <name evidence="1" type="ORF">KUL25_00670</name>
    <name evidence="2" type="ORF">KUL25_00675</name>
</gene>
<dbReference type="EMBL" id="CP078073">
    <property type="protein sequence ID" value="QXL88068.1"/>
    <property type="molecule type" value="Genomic_DNA"/>
</dbReference>
<name>A0A975TUT5_9RHOB</name>
<accession>A0A975TUT5</accession>
<dbReference type="AlphaFoldDB" id="A0A975TUT5"/>
<dbReference type="Gene3D" id="3.40.50.12500">
    <property type="match status" value="1"/>
</dbReference>
<dbReference type="EMBL" id="JAIMBW010000001">
    <property type="protein sequence ID" value="MBY4891269.1"/>
    <property type="molecule type" value="Genomic_DNA"/>
</dbReference>
<evidence type="ECO:0000313" key="3">
    <source>
        <dbReference type="Proteomes" id="UP000693972"/>
    </source>
</evidence>
<dbReference type="InterPro" id="IPR053714">
    <property type="entry name" value="Iso_Racemase_Enz_sf"/>
</dbReference>
<sequence>MSVRGGKTVFGASVGILMLETQFPRIPGDIGNALTWEFPVHYRVVKGATPDNIVRGDPWTRAQDFIAAGRELVAMGCDGIATNCGFLALLQDELKEALGVPVATSSLIQAPMIAATLPPGKHMSILTISADTLTKAHLDAAGVPDGTPVVGTDGGQEFTRAVLGDEIEIDFIAGRADLLTAAQALVAAHPDTGAILLECTNMVPYAADIRRETGLPVYSVYSLLTWFQAGLVPRRFPSDLDDPR</sequence>
<proteinExistence type="predicted"/>
<dbReference type="NCBIfam" id="NF005679">
    <property type="entry name" value="PRK07475.1"/>
    <property type="match status" value="1"/>
</dbReference>
<organism evidence="2">
    <name type="scientific">Gymnodinialimonas phycosphaerae</name>
    <dbReference type="NCBI Taxonomy" id="2841589"/>
    <lineage>
        <taxon>Bacteria</taxon>
        <taxon>Pseudomonadati</taxon>
        <taxon>Pseudomonadota</taxon>
        <taxon>Alphaproteobacteria</taxon>
        <taxon>Rhodobacterales</taxon>
        <taxon>Paracoccaceae</taxon>
        <taxon>Gymnodinialimonas</taxon>
    </lineage>
</organism>
<protein>
    <submittedName>
        <fullName evidence="2">Aspartate/glutamate racemase family protein</fullName>
    </submittedName>
</protein>
<evidence type="ECO:0000313" key="1">
    <source>
        <dbReference type="EMBL" id="MBY4891269.1"/>
    </source>
</evidence>
<dbReference type="Proteomes" id="UP000693972">
    <property type="component" value="Unassembled WGS sequence"/>
</dbReference>